<feature type="compositionally biased region" description="Low complexity" evidence="1">
    <location>
        <begin position="256"/>
        <end position="267"/>
    </location>
</feature>
<evidence type="ECO:0000313" key="2">
    <source>
        <dbReference type="EMBL" id="OBZ68789.1"/>
    </source>
</evidence>
<reference evidence="2 3" key="1">
    <citation type="submission" date="2016-03" db="EMBL/GenBank/DDBJ databases">
        <title>Whole genome sequencing of Grifola frondosa 9006-11.</title>
        <authorList>
            <person name="Min B."/>
            <person name="Park H."/>
            <person name="Kim J.-G."/>
            <person name="Cho H."/>
            <person name="Oh Y.-L."/>
            <person name="Kong W.-S."/>
            <person name="Choi I.-G."/>
        </authorList>
    </citation>
    <scope>NUCLEOTIDE SEQUENCE [LARGE SCALE GENOMIC DNA]</scope>
    <source>
        <strain evidence="2 3">9006-11</strain>
    </source>
</reference>
<accession>A0A1C7LXM8</accession>
<dbReference type="Proteomes" id="UP000092993">
    <property type="component" value="Unassembled WGS sequence"/>
</dbReference>
<comment type="caution">
    <text evidence="2">The sequence shown here is derived from an EMBL/GenBank/DDBJ whole genome shotgun (WGS) entry which is preliminary data.</text>
</comment>
<dbReference type="AlphaFoldDB" id="A0A1C7LXM8"/>
<keyword evidence="3" id="KW-1185">Reference proteome</keyword>
<name>A0A1C7LXM8_GRIFR</name>
<proteinExistence type="predicted"/>
<feature type="region of interest" description="Disordered" evidence="1">
    <location>
        <begin position="224"/>
        <end position="243"/>
    </location>
</feature>
<evidence type="ECO:0000256" key="1">
    <source>
        <dbReference type="SAM" id="MobiDB-lite"/>
    </source>
</evidence>
<feature type="region of interest" description="Disordered" evidence="1">
    <location>
        <begin position="252"/>
        <end position="284"/>
    </location>
</feature>
<protein>
    <submittedName>
        <fullName evidence="2">Uncharacterized protein</fullName>
    </submittedName>
</protein>
<dbReference type="EMBL" id="LUGG01000019">
    <property type="protein sequence ID" value="OBZ68789.1"/>
    <property type="molecule type" value="Genomic_DNA"/>
</dbReference>
<gene>
    <name evidence="2" type="ORF">A0H81_11288</name>
</gene>
<organism evidence="2 3">
    <name type="scientific">Grifola frondosa</name>
    <name type="common">Maitake</name>
    <name type="synonym">Polyporus frondosus</name>
    <dbReference type="NCBI Taxonomy" id="5627"/>
    <lineage>
        <taxon>Eukaryota</taxon>
        <taxon>Fungi</taxon>
        <taxon>Dikarya</taxon>
        <taxon>Basidiomycota</taxon>
        <taxon>Agaricomycotina</taxon>
        <taxon>Agaricomycetes</taxon>
        <taxon>Polyporales</taxon>
        <taxon>Grifolaceae</taxon>
        <taxon>Grifola</taxon>
    </lineage>
</organism>
<feature type="compositionally biased region" description="Acidic residues" evidence="1">
    <location>
        <begin position="311"/>
        <end position="326"/>
    </location>
</feature>
<feature type="compositionally biased region" description="Acidic residues" evidence="1">
    <location>
        <begin position="225"/>
        <end position="240"/>
    </location>
</feature>
<feature type="region of interest" description="Disordered" evidence="1">
    <location>
        <begin position="302"/>
        <end position="337"/>
    </location>
</feature>
<evidence type="ECO:0000313" key="3">
    <source>
        <dbReference type="Proteomes" id="UP000092993"/>
    </source>
</evidence>
<sequence>MSTDSLKHLKVASHLTIHAPKPSSPAASFSAILDGGWDIVGNSLVEVPTTTRQFKRLDFDPDMDFDPLSANNADSAWRRVLVKANGAAARCGAVFLASWPPLLRNTPSIELSDMIGLNLDFLDDDSDMLPSYEPEADNSIFPWLRYSDGIDSPTSVNSQPSVNLLDDNSDCESLCWEPLLPSPDISMVASTSPSITEVDWEVTWDDDHAAQAIRNKAFFTFNPFGDDDDEESANVVESEERENVVYENMVESPANGDASDGSSSDASLPTSEVSSPLVATPPLAEGLADPYTAISLEGHDVGKKANSAAANEDEQDEDDDADDDAVEMISSRGAEEI</sequence>